<organism evidence="1 2">
    <name type="scientific">Triparma retinervis</name>
    <dbReference type="NCBI Taxonomy" id="2557542"/>
    <lineage>
        <taxon>Eukaryota</taxon>
        <taxon>Sar</taxon>
        <taxon>Stramenopiles</taxon>
        <taxon>Ochrophyta</taxon>
        <taxon>Bolidophyceae</taxon>
        <taxon>Parmales</taxon>
        <taxon>Triparmaceae</taxon>
        <taxon>Triparma</taxon>
    </lineage>
</organism>
<proteinExistence type="predicted"/>
<feature type="non-terminal residue" evidence="1">
    <location>
        <position position="1"/>
    </location>
</feature>
<name>A0A9W7L2C6_9STRA</name>
<dbReference type="AlphaFoldDB" id="A0A9W7L2C6"/>
<dbReference type="Proteomes" id="UP001165082">
    <property type="component" value="Unassembled WGS sequence"/>
</dbReference>
<dbReference type="PANTHER" id="PTHR47703">
    <property type="entry name" value="D-AMINOACID AMINOTRANSFERASE-LIKE PLP-DEPENDENT ENZYMES SUPERFAMILY PROTEIN"/>
    <property type="match status" value="1"/>
</dbReference>
<dbReference type="InterPro" id="IPR043132">
    <property type="entry name" value="BCAT-like_C"/>
</dbReference>
<keyword evidence="2" id="KW-1185">Reference proteome</keyword>
<gene>
    <name evidence="1" type="ORF">TrRE_jg12883</name>
</gene>
<accession>A0A9W7L2C6</accession>
<dbReference type="GO" id="GO:0003824">
    <property type="term" value="F:catalytic activity"/>
    <property type="evidence" value="ECO:0007669"/>
    <property type="project" value="InterPro"/>
</dbReference>
<dbReference type="EMBL" id="BRXZ01006944">
    <property type="protein sequence ID" value="GMI22300.1"/>
    <property type="molecule type" value="Genomic_DNA"/>
</dbReference>
<dbReference type="Gene3D" id="3.20.10.10">
    <property type="entry name" value="D-amino Acid Aminotransferase, subunit A, domain 2"/>
    <property type="match status" value="1"/>
</dbReference>
<evidence type="ECO:0000313" key="2">
    <source>
        <dbReference type="Proteomes" id="UP001165082"/>
    </source>
</evidence>
<sequence length="140" mass="15049">MSLMSTNVVTKNDSSIKERWPGAELKLTLLATWPDRSTQPAVQAHVSLLPPLPPPPIRCEFRGAPRANALAKSSSWVTSRSPLESLMRSGSPKINEFLLVGDSGSVPEGSQTNFYAVMNGVLHTAGEGVLAGTVRRLLLE</sequence>
<dbReference type="PANTHER" id="PTHR47703:SF2">
    <property type="entry name" value="D-AMINOACID AMINOTRANSFERASE-LIKE PLP-DEPENDENT ENZYMES SUPERFAMILY PROTEIN"/>
    <property type="match status" value="1"/>
</dbReference>
<dbReference type="InterPro" id="IPR036038">
    <property type="entry name" value="Aminotransferase-like"/>
</dbReference>
<reference evidence="1" key="1">
    <citation type="submission" date="2022-07" db="EMBL/GenBank/DDBJ databases">
        <title>Genome analysis of Parmales, a sister group of diatoms, reveals the evolutionary specialization of diatoms from phago-mixotrophs to photoautotrophs.</title>
        <authorList>
            <person name="Ban H."/>
            <person name="Sato S."/>
            <person name="Yoshikawa S."/>
            <person name="Kazumasa Y."/>
            <person name="Nakamura Y."/>
            <person name="Ichinomiya M."/>
            <person name="Saitoh K."/>
            <person name="Sato N."/>
            <person name="Blanc-Mathieu R."/>
            <person name="Endo H."/>
            <person name="Kuwata A."/>
            <person name="Ogata H."/>
        </authorList>
    </citation>
    <scope>NUCLEOTIDE SEQUENCE</scope>
</reference>
<dbReference type="SUPFAM" id="SSF56752">
    <property type="entry name" value="D-aminoacid aminotransferase-like PLP-dependent enzymes"/>
    <property type="match status" value="1"/>
</dbReference>
<dbReference type="OrthoDB" id="59470at2759"/>
<evidence type="ECO:0000313" key="1">
    <source>
        <dbReference type="EMBL" id="GMI22300.1"/>
    </source>
</evidence>
<comment type="caution">
    <text evidence="1">The sequence shown here is derived from an EMBL/GenBank/DDBJ whole genome shotgun (WGS) entry which is preliminary data.</text>
</comment>
<protein>
    <submittedName>
        <fullName evidence="1">Uncharacterized protein</fullName>
    </submittedName>
</protein>